<evidence type="ECO:0000313" key="1">
    <source>
        <dbReference type="EMBL" id="ALL40669.1"/>
    </source>
</evidence>
<name>A0A0S1MII6_PHAPC</name>
<dbReference type="AlphaFoldDB" id="A0A0S1MII6"/>
<proteinExistence type="evidence at transcript level"/>
<protein>
    <submittedName>
        <fullName evidence="1">Uncharacterized protein</fullName>
    </submittedName>
</protein>
<reference evidence="1" key="1">
    <citation type="submission" date="2015-07" db="EMBL/GenBank/DDBJ databases">
        <title>Elucidating the P. pachyrhizi secretome and potential effectors.</title>
        <authorList>
            <person name="de Carvalho M.C.C.G."/>
            <person name="Nascimento L.C."/>
            <person name="Darben L.M."/>
            <person name="Polizel-Podanosqui A.M."/>
            <person name="Lopes-Caitar V.S."/>
            <person name="Rocha C.S."/>
            <person name="Qi M."/>
            <person name="Carazolle M."/>
            <person name="Kuwahara M.K."/>
            <person name="Pereira G.A.G."/>
            <person name="Abdelnoor R.V."/>
            <person name="Whitham S.A."/>
            <person name="Marcelino-Guimaraes F.C."/>
        </authorList>
    </citation>
    <scope>NUCLEOTIDE SEQUENCE</scope>
</reference>
<dbReference type="EMBL" id="KT246578">
    <property type="protein sequence ID" value="ALL40669.1"/>
    <property type="molecule type" value="mRNA"/>
</dbReference>
<sequence>MNYLIILCCAFFYVGANRIYVLDLSGWLLSPEQKEGTKNEPGHTQT</sequence>
<organism evidence="1">
    <name type="scientific">Phakopsora pachyrhizi</name>
    <name type="common">Asian soybean rust disease fungus</name>
    <dbReference type="NCBI Taxonomy" id="170000"/>
    <lineage>
        <taxon>Eukaryota</taxon>
        <taxon>Fungi</taxon>
        <taxon>Dikarya</taxon>
        <taxon>Basidiomycota</taxon>
        <taxon>Pucciniomycotina</taxon>
        <taxon>Pucciniomycetes</taxon>
        <taxon>Pucciniales</taxon>
        <taxon>Phakopsoraceae</taxon>
        <taxon>Phakopsora</taxon>
    </lineage>
</organism>
<accession>A0A0S1MII6</accession>